<dbReference type="RefSeq" id="WP_380897060.1">
    <property type="nucleotide sequence ID" value="NZ_JBHTKY010000018.1"/>
</dbReference>
<feature type="transmembrane region" description="Helical" evidence="1">
    <location>
        <begin position="263"/>
        <end position="282"/>
    </location>
</feature>
<feature type="transmembrane region" description="Helical" evidence="1">
    <location>
        <begin position="88"/>
        <end position="105"/>
    </location>
</feature>
<dbReference type="EMBL" id="JBHTKY010000018">
    <property type="protein sequence ID" value="MFD1166415.1"/>
    <property type="molecule type" value="Genomic_DNA"/>
</dbReference>
<feature type="transmembrane region" description="Helical" evidence="1">
    <location>
        <begin position="302"/>
        <end position="319"/>
    </location>
</feature>
<evidence type="ECO:0000313" key="3">
    <source>
        <dbReference type="Proteomes" id="UP001597205"/>
    </source>
</evidence>
<protein>
    <submittedName>
        <fullName evidence="2">DUF3667 domain-containing protein</fullName>
    </submittedName>
</protein>
<keyword evidence="1" id="KW-0472">Membrane</keyword>
<feature type="transmembrane region" description="Helical" evidence="1">
    <location>
        <begin position="331"/>
        <end position="360"/>
    </location>
</feature>
<accession>A0ABW3RMI7</accession>
<name>A0ABW3RMI7_9SPHI</name>
<dbReference type="Proteomes" id="UP001597205">
    <property type="component" value="Unassembled WGS sequence"/>
</dbReference>
<sequence length="361" mass="42736">MSHGKLRAEKNCLNCGHIVEEHFCPHCGQENTENRQPFHYLFTHFFEDFTHYDGQFWKTIKYLLFYPGKLTKIYLSGKRQQYVPPVKLYIFISFVTFFIASFITINNHSDQKEVSIDSLQNEISEQKAIQNLFNNPNLSKEDSIDLREAMRLIPGDKQIQDSLNDDNSYLSENTASISKVKSLADYDSITTAKNSTLRKILRPFAKKYYELKENKTPVEEIVQSFVTVFMHTFPKALFFYLPVFAFILYIFHNKKKWWYYDHGVFTLHYFSFLLFVTAFFLILNLIEPSLIHYNWFKTLSTWIYGIGFIYVVLYFFIAHHRFYATKKRSSILLGMLIFFFNSIAFTFLLLILASISLLMIH</sequence>
<organism evidence="2 3">
    <name type="scientific">Sphingobacterium daejeonense</name>
    <dbReference type="NCBI Taxonomy" id="371142"/>
    <lineage>
        <taxon>Bacteria</taxon>
        <taxon>Pseudomonadati</taxon>
        <taxon>Bacteroidota</taxon>
        <taxon>Sphingobacteriia</taxon>
        <taxon>Sphingobacteriales</taxon>
        <taxon>Sphingobacteriaceae</taxon>
        <taxon>Sphingobacterium</taxon>
    </lineage>
</organism>
<keyword evidence="3" id="KW-1185">Reference proteome</keyword>
<reference evidence="3" key="1">
    <citation type="journal article" date="2019" name="Int. J. Syst. Evol. Microbiol.">
        <title>The Global Catalogue of Microorganisms (GCM) 10K type strain sequencing project: providing services to taxonomists for standard genome sequencing and annotation.</title>
        <authorList>
            <consortium name="The Broad Institute Genomics Platform"/>
            <consortium name="The Broad Institute Genome Sequencing Center for Infectious Disease"/>
            <person name="Wu L."/>
            <person name="Ma J."/>
        </authorList>
    </citation>
    <scope>NUCLEOTIDE SEQUENCE [LARGE SCALE GENOMIC DNA]</scope>
    <source>
        <strain evidence="3">CCUG 52468</strain>
    </source>
</reference>
<feature type="transmembrane region" description="Helical" evidence="1">
    <location>
        <begin position="233"/>
        <end position="251"/>
    </location>
</feature>
<dbReference type="Pfam" id="PF12412">
    <property type="entry name" value="DUF3667"/>
    <property type="match status" value="1"/>
</dbReference>
<evidence type="ECO:0000256" key="1">
    <source>
        <dbReference type="SAM" id="Phobius"/>
    </source>
</evidence>
<proteinExistence type="predicted"/>
<evidence type="ECO:0000313" key="2">
    <source>
        <dbReference type="EMBL" id="MFD1166415.1"/>
    </source>
</evidence>
<comment type="caution">
    <text evidence="2">The sequence shown here is derived from an EMBL/GenBank/DDBJ whole genome shotgun (WGS) entry which is preliminary data.</text>
</comment>
<keyword evidence="1" id="KW-0812">Transmembrane</keyword>
<dbReference type="InterPro" id="IPR022134">
    <property type="entry name" value="DUF3667"/>
</dbReference>
<gene>
    <name evidence="2" type="ORF">ACFQ2C_12445</name>
</gene>
<keyword evidence="1" id="KW-1133">Transmembrane helix</keyword>